<organism evidence="1 2">
    <name type="scientific">Burkholderia anthina</name>
    <dbReference type="NCBI Taxonomy" id="179879"/>
    <lineage>
        <taxon>Bacteria</taxon>
        <taxon>Pseudomonadati</taxon>
        <taxon>Pseudomonadota</taxon>
        <taxon>Betaproteobacteria</taxon>
        <taxon>Burkholderiales</taxon>
        <taxon>Burkholderiaceae</taxon>
        <taxon>Burkholderia</taxon>
        <taxon>Burkholderia cepacia complex</taxon>
    </lineage>
</organism>
<reference evidence="1 2" key="1">
    <citation type="submission" date="2020-12" db="EMBL/GenBank/DDBJ databases">
        <title>Complete genome sequence of Burkholderia anthina BJQ0011.</title>
        <authorList>
            <person name="Xu Y."/>
        </authorList>
    </citation>
    <scope>NUCLEOTIDE SEQUENCE [LARGE SCALE GENOMIC DNA]</scope>
    <source>
        <strain evidence="1 2">BJQ0011</strain>
    </source>
</reference>
<evidence type="ECO:0000313" key="1">
    <source>
        <dbReference type="EMBL" id="QQK03822.1"/>
    </source>
</evidence>
<evidence type="ECO:0000313" key="2">
    <source>
        <dbReference type="Proteomes" id="UP000596205"/>
    </source>
</evidence>
<protein>
    <submittedName>
        <fullName evidence="1">Uncharacterized protein</fullName>
    </submittedName>
</protein>
<accession>A0A7T7AIP7</accession>
<proteinExistence type="predicted"/>
<dbReference type="EMBL" id="CP066769">
    <property type="protein sequence ID" value="QQK03822.1"/>
    <property type="molecule type" value="Genomic_DNA"/>
</dbReference>
<dbReference type="KEGG" id="bann:JFN94_06580"/>
<dbReference type="Proteomes" id="UP000596205">
    <property type="component" value="Chromosome 1"/>
</dbReference>
<name>A0A7T7AIP7_9BURK</name>
<sequence length="93" mass="10825">MKKFAGIVVVAVSAWFIYDRWEKSRVDDALASCSAEVERFERAHRDPAESFDSYNTRIPFETTQCMRRKGYELYNNVHHDCVNEVVAACYRPA</sequence>
<dbReference type="AlphaFoldDB" id="A0A7T7AIP7"/>
<dbReference type="RefSeq" id="WP_199568671.1">
    <property type="nucleotide sequence ID" value="NZ_CP066769.1"/>
</dbReference>
<gene>
    <name evidence="1" type="ORF">JFN94_06580</name>
</gene>